<dbReference type="RefSeq" id="WP_168390297.1">
    <property type="nucleotide sequence ID" value="NZ_JAHPRE010000095.1"/>
</dbReference>
<gene>
    <name evidence="2" type="ORF">KTH64_16275</name>
</gene>
<dbReference type="PANTHER" id="PTHR32204">
    <property type="entry name" value="ATPASE RAVA"/>
    <property type="match status" value="1"/>
</dbReference>
<dbReference type="Proteomes" id="UP001208534">
    <property type="component" value="Unassembled WGS sequence"/>
</dbReference>
<protein>
    <submittedName>
        <fullName evidence="2">AAA family ATPase</fullName>
    </submittedName>
</protein>
<dbReference type="InterPro" id="IPR045427">
    <property type="entry name" value="MoxR"/>
</dbReference>
<reference evidence="2" key="1">
    <citation type="submission" date="2021-06" db="EMBL/GenBank/DDBJ databases">
        <title>Propagation of a rapidly emergent carbapenem-resistant Acinetobacter baumannii lineage by various extra-hospital transmission networks.</title>
        <authorList>
            <person name="Calix J."/>
        </authorList>
    </citation>
    <scope>NUCLEOTIDE SEQUENCE</scope>
    <source>
        <strain evidence="2">WU_MDCI_Aw63</strain>
    </source>
</reference>
<dbReference type="Gene3D" id="3.40.50.300">
    <property type="entry name" value="P-loop containing nucleotide triphosphate hydrolases"/>
    <property type="match status" value="1"/>
</dbReference>
<evidence type="ECO:0000313" key="2">
    <source>
        <dbReference type="EMBL" id="MCU4398461.1"/>
    </source>
</evidence>
<evidence type="ECO:0000259" key="1">
    <source>
        <dbReference type="SMART" id="SM00382"/>
    </source>
</evidence>
<feature type="domain" description="AAA+ ATPase" evidence="1">
    <location>
        <begin position="37"/>
        <end position="178"/>
    </location>
</feature>
<dbReference type="Pfam" id="PF20030">
    <property type="entry name" value="bpMoxR"/>
    <property type="match status" value="1"/>
</dbReference>
<dbReference type="InterPro" id="IPR050513">
    <property type="entry name" value="RavA_ATPases"/>
</dbReference>
<dbReference type="PANTHER" id="PTHR32204:SF0">
    <property type="entry name" value="ATPASE RAVA"/>
    <property type="match status" value="1"/>
</dbReference>
<dbReference type="InterPro" id="IPR027417">
    <property type="entry name" value="P-loop_NTPase"/>
</dbReference>
<comment type="caution">
    <text evidence="2">The sequence shown here is derived from an EMBL/GenBank/DDBJ whole genome shotgun (WGS) entry which is preliminary data.</text>
</comment>
<dbReference type="Pfam" id="PF17868">
    <property type="entry name" value="AAA_lid_8"/>
    <property type="match status" value="1"/>
</dbReference>
<dbReference type="InterPro" id="IPR041538">
    <property type="entry name" value="RavA-like_AAA_lid"/>
</dbReference>
<sequence>MNTSELFKKIQRIQSQLTQGLVEREQTIKLTLLAALAGEHILLIGPPGTGKSLVSRRLHLVFKETPYFERLLTKFSVPEELFGPLSIQALEQDKYTRLTQGYLPQASIAFLDEIFKANSAILNALLTLLNEREFDNGVLRQKVPLISVIGASNELPEDGNLSALYDRFLFRQYVEPVSKSGFKYLLTMKASEEELSVEQLSYDELKYIQQHSKKVELSAEALQFLMELRKWCAENQIQVSDRRWCKIVGMLQVSAYTNGQSQVTIWDCWLVQHCIWEKPEQIELVAGMYEQYCGKSVVNLQNLLLVVDVLEKEITGEQVFTKNKKVAESFELEKYNDPSIPLIAIKVNWVGNGKNLKIFQMNAKVGDIFNKDDVICSIEGNDQLIEVLAPANLVITHLFNPETISDGVLLAKGTEEILLSKDSINPRLMTLRDDIKEKLRRNFGKNWVPNPRQGGMFSGMLFYDDGTRALSIQIIDFINNIYIKYPLLKEEIILLEISKLYRDKGLEYPQEFDIEEAVVRIENAIDLLRKS</sequence>
<dbReference type="CDD" id="cd00009">
    <property type="entry name" value="AAA"/>
    <property type="match status" value="1"/>
</dbReference>
<accession>A0AAW5RGN0</accession>
<dbReference type="SMART" id="SM00382">
    <property type="entry name" value="AAA"/>
    <property type="match status" value="1"/>
</dbReference>
<dbReference type="SUPFAM" id="SSF51230">
    <property type="entry name" value="Single hybrid motif"/>
    <property type="match status" value="1"/>
</dbReference>
<evidence type="ECO:0000313" key="3">
    <source>
        <dbReference type="Proteomes" id="UP001208534"/>
    </source>
</evidence>
<dbReference type="InterPro" id="IPR011053">
    <property type="entry name" value="Single_hybrid_motif"/>
</dbReference>
<proteinExistence type="predicted"/>
<name>A0AAW5RGN0_ACIJU</name>
<dbReference type="AlphaFoldDB" id="A0AAW5RGN0"/>
<dbReference type="SUPFAM" id="SSF52540">
    <property type="entry name" value="P-loop containing nucleoside triphosphate hydrolases"/>
    <property type="match status" value="1"/>
</dbReference>
<dbReference type="InterPro" id="IPR003593">
    <property type="entry name" value="AAA+_ATPase"/>
</dbReference>
<dbReference type="EMBL" id="JAHPRE010000095">
    <property type="protein sequence ID" value="MCU4398461.1"/>
    <property type="molecule type" value="Genomic_DNA"/>
</dbReference>
<organism evidence="2 3">
    <name type="scientific">Acinetobacter junii</name>
    <dbReference type="NCBI Taxonomy" id="40215"/>
    <lineage>
        <taxon>Bacteria</taxon>
        <taxon>Pseudomonadati</taxon>
        <taxon>Pseudomonadota</taxon>
        <taxon>Gammaproteobacteria</taxon>
        <taxon>Moraxellales</taxon>
        <taxon>Moraxellaceae</taxon>
        <taxon>Acinetobacter</taxon>
    </lineage>
</organism>